<protein>
    <recommendedName>
        <fullName evidence="5">ENTH domain-containing protein</fullName>
    </recommendedName>
</protein>
<proteinExistence type="predicted"/>
<dbReference type="Pfam" id="PF01417">
    <property type="entry name" value="ENTH"/>
    <property type="match status" value="1"/>
</dbReference>
<keyword evidence="3" id="KW-0333">Golgi apparatus</keyword>
<evidence type="ECO:0000256" key="1">
    <source>
        <dbReference type="ARBA" id="ARBA00004132"/>
    </source>
</evidence>
<dbReference type="Proteomes" id="UP000807159">
    <property type="component" value="Unassembled WGS sequence"/>
</dbReference>
<evidence type="ECO:0000313" key="6">
    <source>
        <dbReference type="EMBL" id="KAH8479514.1"/>
    </source>
</evidence>
<dbReference type="PANTHER" id="PTHR12276">
    <property type="entry name" value="EPSIN/ENT-RELATED"/>
    <property type="match status" value="1"/>
</dbReference>
<accession>A0A8T2WFP8</accession>
<comment type="subcellular location">
    <subcellularLocation>
        <location evidence="1">Cytoplasmic vesicle</location>
        <location evidence="1">Clathrin-coated vesicle</location>
    </subcellularLocation>
    <subcellularLocation>
        <location evidence="2">Golgi apparatus</location>
    </subcellularLocation>
</comment>
<feature type="domain" description="ENTH" evidence="5">
    <location>
        <begin position="1"/>
        <end position="117"/>
    </location>
</feature>
<reference evidence="6" key="1">
    <citation type="journal article" date="2021" name="J. Hered.">
        <title>Genome Assembly of Salicaceae Populus deltoides (Eastern Cottonwood) I-69 Based on Nanopore Sequencing and Hi-C Technologies.</title>
        <authorList>
            <person name="Bai S."/>
            <person name="Wu H."/>
            <person name="Zhang J."/>
            <person name="Pan Z."/>
            <person name="Zhao W."/>
            <person name="Li Z."/>
            <person name="Tong C."/>
        </authorList>
    </citation>
    <scope>NUCLEOTIDE SEQUENCE</scope>
    <source>
        <tissue evidence="6">Leaf</tissue>
    </source>
</reference>
<dbReference type="PANTHER" id="PTHR12276:SF113">
    <property type="entry name" value="ENTH_VHS FAMILY PROTEIN"/>
    <property type="match status" value="1"/>
</dbReference>
<evidence type="ECO:0000256" key="3">
    <source>
        <dbReference type="ARBA" id="ARBA00023034"/>
    </source>
</evidence>
<dbReference type="GO" id="GO:0030125">
    <property type="term" value="C:clathrin vesicle coat"/>
    <property type="evidence" value="ECO:0007669"/>
    <property type="project" value="TreeGrafter"/>
</dbReference>
<dbReference type="SUPFAM" id="SSF48464">
    <property type="entry name" value="ENTH/VHS domain"/>
    <property type="match status" value="1"/>
</dbReference>
<dbReference type="InterPro" id="IPR008942">
    <property type="entry name" value="ENTH_VHS"/>
</dbReference>
<dbReference type="GO" id="GO:0005794">
    <property type="term" value="C:Golgi apparatus"/>
    <property type="evidence" value="ECO:0007669"/>
    <property type="project" value="UniProtKB-SubCell"/>
</dbReference>
<dbReference type="AlphaFoldDB" id="A0A8T2WFP8"/>
<dbReference type="GO" id="GO:0005886">
    <property type="term" value="C:plasma membrane"/>
    <property type="evidence" value="ECO:0007669"/>
    <property type="project" value="TreeGrafter"/>
</dbReference>
<evidence type="ECO:0000313" key="7">
    <source>
        <dbReference type="Proteomes" id="UP000807159"/>
    </source>
</evidence>
<dbReference type="Gene3D" id="1.25.40.90">
    <property type="match status" value="1"/>
</dbReference>
<dbReference type="EMBL" id="JACEGQ020000169">
    <property type="protein sequence ID" value="KAH8479514.1"/>
    <property type="molecule type" value="Genomic_DNA"/>
</dbReference>
<evidence type="ECO:0000259" key="5">
    <source>
        <dbReference type="PROSITE" id="PS50942"/>
    </source>
</evidence>
<sequence length="183" mass="21485">MEIFGLRIHVPWVLFHGLPSKLMITGELLTFYTRLMKFDWKNWRVSWKTLLLLEHLLITHGPLRVAEEFQCDKDAIKEMVSFQFVHEKGFNWGSRVRKQSQRILKLLENGLFLKKEGASAQDDEFMDSNEKLLFEETIQIHEDTSQPVLENPVKISREEYTAEDHPFCDNLHHTTVSLLSASE</sequence>
<dbReference type="GO" id="GO:0030276">
    <property type="term" value="F:clathrin binding"/>
    <property type="evidence" value="ECO:0007669"/>
    <property type="project" value="TreeGrafter"/>
</dbReference>
<comment type="caution">
    <text evidence="6">The sequence shown here is derived from an EMBL/GenBank/DDBJ whole genome shotgun (WGS) entry which is preliminary data.</text>
</comment>
<dbReference type="GO" id="GO:0005543">
    <property type="term" value="F:phospholipid binding"/>
    <property type="evidence" value="ECO:0007669"/>
    <property type="project" value="TreeGrafter"/>
</dbReference>
<gene>
    <name evidence="6" type="ORF">H0E87_031307</name>
</gene>
<name>A0A8T2WFP8_POPDE</name>
<keyword evidence="4" id="KW-0968">Cytoplasmic vesicle</keyword>
<dbReference type="GO" id="GO:0005768">
    <property type="term" value="C:endosome"/>
    <property type="evidence" value="ECO:0007669"/>
    <property type="project" value="TreeGrafter"/>
</dbReference>
<evidence type="ECO:0000256" key="4">
    <source>
        <dbReference type="ARBA" id="ARBA00023329"/>
    </source>
</evidence>
<dbReference type="PROSITE" id="PS50942">
    <property type="entry name" value="ENTH"/>
    <property type="match status" value="1"/>
</dbReference>
<dbReference type="GO" id="GO:0006897">
    <property type="term" value="P:endocytosis"/>
    <property type="evidence" value="ECO:0007669"/>
    <property type="project" value="TreeGrafter"/>
</dbReference>
<keyword evidence="7" id="KW-1185">Reference proteome</keyword>
<dbReference type="InterPro" id="IPR013809">
    <property type="entry name" value="ENTH"/>
</dbReference>
<organism evidence="6 7">
    <name type="scientific">Populus deltoides</name>
    <name type="common">Eastern poplar</name>
    <name type="synonym">Eastern cottonwood</name>
    <dbReference type="NCBI Taxonomy" id="3696"/>
    <lineage>
        <taxon>Eukaryota</taxon>
        <taxon>Viridiplantae</taxon>
        <taxon>Streptophyta</taxon>
        <taxon>Embryophyta</taxon>
        <taxon>Tracheophyta</taxon>
        <taxon>Spermatophyta</taxon>
        <taxon>Magnoliopsida</taxon>
        <taxon>eudicotyledons</taxon>
        <taxon>Gunneridae</taxon>
        <taxon>Pentapetalae</taxon>
        <taxon>rosids</taxon>
        <taxon>fabids</taxon>
        <taxon>Malpighiales</taxon>
        <taxon>Salicaceae</taxon>
        <taxon>Saliceae</taxon>
        <taxon>Populus</taxon>
    </lineage>
</organism>
<evidence type="ECO:0000256" key="2">
    <source>
        <dbReference type="ARBA" id="ARBA00004555"/>
    </source>
</evidence>